<dbReference type="Proteomes" id="UP001055439">
    <property type="component" value="Chromosome 4"/>
</dbReference>
<keyword evidence="4" id="KW-1185">Reference proteome</keyword>
<evidence type="ECO:0000313" key="4">
    <source>
        <dbReference type="Proteomes" id="UP001055439"/>
    </source>
</evidence>
<evidence type="ECO:0000313" key="3">
    <source>
        <dbReference type="EMBL" id="URD97512.1"/>
    </source>
</evidence>
<dbReference type="OrthoDB" id="10461457at2759"/>
<proteinExistence type="predicted"/>
<feature type="chain" id="PRO_5039129675" description="Secreted protein" evidence="2">
    <location>
        <begin position="23"/>
        <end position="85"/>
    </location>
</feature>
<keyword evidence="2" id="KW-0732">Signal</keyword>
<gene>
    <name evidence="3" type="ORF">MUK42_36657</name>
</gene>
<evidence type="ECO:0000256" key="2">
    <source>
        <dbReference type="SAM" id="SignalP"/>
    </source>
</evidence>
<evidence type="ECO:0008006" key="5">
    <source>
        <dbReference type="Google" id="ProtNLM"/>
    </source>
</evidence>
<organism evidence="3 4">
    <name type="scientific">Musa troglodytarum</name>
    <name type="common">fe'i banana</name>
    <dbReference type="NCBI Taxonomy" id="320322"/>
    <lineage>
        <taxon>Eukaryota</taxon>
        <taxon>Viridiplantae</taxon>
        <taxon>Streptophyta</taxon>
        <taxon>Embryophyta</taxon>
        <taxon>Tracheophyta</taxon>
        <taxon>Spermatophyta</taxon>
        <taxon>Magnoliopsida</taxon>
        <taxon>Liliopsida</taxon>
        <taxon>Zingiberales</taxon>
        <taxon>Musaceae</taxon>
        <taxon>Musa</taxon>
    </lineage>
</organism>
<protein>
    <recommendedName>
        <fullName evidence="5">Secreted protein</fullName>
    </recommendedName>
</protein>
<sequence length="85" mass="9045">MGYHRRALFAAISLLCMLVTRPATVQSVSHGAPRSLIVHGGKISRSLHPSSACTIINGVKICNPPPVGHGSPQSRQPQASVRRKP</sequence>
<dbReference type="EMBL" id="CP097506">
    <property type="protein sequence ID" value="URD97512.1"/>
    <property type="molecule type" value="Genomic_DNA"/>
</dbReference>
<accession>A0A9E7FP36</accession>
<dbReference type="AlphaFoldDB" id="A0A9E7FP36"/>
<reference evidence="3" key="1">
    <citation type="submission" date="2022-05" db="EMBL/GenBank/DDBJ databases">
        <title>The Musa troglodytarum L. genome provides insights into the mechanism of non-climacteric behaviour and enrichment of carotenoids.</title>
        <authorList>
            <person name="Wang J."/>
        </authorList>
    </citation>
    <scope>NUCLEOTIDE SEQUENCE</scope>
    <source>
        <tissue evidence="3">Leaf</tissue>
    </source>
</reference>
<feature type="region of interest" description="Disordered" evidence="1">
    <location>
        <begin position="64"/>
        <end position="85"/>
    </location>
</feature>
<name>A0A9E7FP36_9LILI</name>
<evidence type="ECO:0000256" key="1">
    <source>
        <dbReference type="SAM" id="MobiDB-lite"/>
    </source>
</evidence>
<feature type="signal peptide" evidence="2">
    <location>
        <begin position="1"/>
        <end position="22"/>
    </location>
</feature>